<name>A0A7C9VBU1_9HYPH</name>
<reference evidence="3 4" key="1">
    <citation type="submission" date="2020-02" db="EMBL/GenBank/DDBJ databases">
        <title>Genome sequence of the type strain CGMCC 1.15528 of Mesorhizobium zhangyense.</title>
        <authorList>
            <person name="Gao J."/>
            <person name="Sun J."/>
        </authorList>
    </citation>
    <scope>NUCLEOTIDE SEQUENCE [LARGE SCALE GENOMIC DNA]</scope>
    <source>
        <strain evidence="3 4">CGMCC 1.15528</strain>
    </source>
</reference>
<organism evidence="3 4">
    <name type="scientific">Mesorhizobium zhangyense</name>
    <dbReference type="NCBI Taxonomy" id="1776730"/>
    <lineage>
        <taxon>Bacteria</taxon>
        <taxon>Pseudomonadati</taxon>
        <taxon>Pseudomonadota</taxon>
        <taxon>Alphaproteobacteria</taxon>
        <taxon>Hyphomicrobiales</taxon>
        <taxon>Phyllobacteriaceae</taxon>
        <taxon>Mesorhizobium</taxon>
    </lineage>
</organism>
<dbReference type="GO" id="GO:0016758">
    <property type="term" value="F:hexosyltransferase activity"/>
    <property type="evidence" value="ECO:0007669"/>
    <property type="project" value="InterPro"/>
</dbReference>
<keyword evidence="4" id="KW-1185">Reference proteome</keyword>
<dbReference type="RefSeq" id="WP_165119848.1">
    <property type="nucleotide sequence ID" value="NZ_JAAKZG010000009.1"/>
</dbReference>
<dbReference type="Proteomes" id="UP000481252">
    <property type="component" value="Unassembled WGS sequence"/>
</dbReference>
<feature type="region of interest" description="Disordered" evidence="1">
    <location>
        <begin position="175"/>
        <end position="195"/>
    </location>
</feature>
<sequence>MHFDIVHAADPRFPGGTSSALRAELKAADRFGLGCAFIPFVGRRGPLIGGFERRTAKLIDDLGVPWLTGEEIVTCDVLFAHHPQVFEHMPAISVNIRPRHVVCVAHHPPFDGAWTPQYETAIVQRNLERLFGALVSFAPVGPKIRRQFEKLVGEKPRLLRHDLWNMIDMADWQDRRRPPPERSATLGRHSRADPLKWPDTQDDLLAAYPDAKHLSVEVLGGIPEVIKPWIGANWNILPYADDGVGEFLSRLDFYVYFHSRRWIEAFGLGIAEAMASGLVAIIDPCHEDLFGEGAVYADVRDVGTEIDRLMSSPASYAEQSALARKLATERFSIETYPARMAELYDDLELPSLPALNAARIAKLRRQTTASASVTEQPAGALRQASKKRVLFVATNGIGLGHITRLMAIAERMSPDIEPIFFTRSAGSALIAMRGHAVDYIPWAVKVGVTDASWNIAYAQELLAAIESMDIAAVVFDGTYPFPGLVNVASARPDLSWVWVRRALWVRGQALSDELQSCFDMIIEPGEYAHDEDRGPTTDMPGQVAAVAPILLNDPGSGLCRTDAAARLGVDPKRFTVAIQLGSQSNFDFEDLPDLIIKDLIRRDIQVVRINHPLAPPSGEETPGVVRRSLYPLSDCLSAVDLMITNASYNSFHECVFGGIPAIFVPNEAPEMDDQHLRATYAHSTHVGLRLRASELGRVSQTIDIALSEDFREELRRRSARLDFVNGAHEAARLIEQLVFSVRADAPLHAALARV</sequence>
<comment type="caution">
    <text evidence="3">The sequence shown here is derived from an EMBL/GenBank/DDBJ whole genome shotgun (WGS) entry which is preliminary data.</text>
</comment>
<dbReference type="SUPFAM" id="SSF53756">
    <property type="entry name" value="UDP-Glycosyltransferase/glycogen phosphorylase"/>
    <property type="match status" value="2"/>
</dbReference>
<dbReference type="AlphaFoldDB" id="A0A7C9VBU1"/>
<dbReference type="Pfam" id="PF04101">
    <property type="entry name" value="Glyco_tran_28_C"/>
    <property type="match status" value="1"/>
</dbReference>
<evidence type="ECO:0000259" key="2">
    <source>
        <dbReference type="Pfam" id="PF04101"/>
    </source>
</evidence>
<dbReference type="PANTHER" id="PTHR21015">
    <property type="entry name" value="UDP-N-ACETYLGLUCOSAMINE--N-ACETYLMURAMYL-(PENTAPEPTIDE) PYROPHOSPHORYL-UNDECAPRENOL N-ACETYLGLUCOSAMINE TRANSFERASE 1"/>
    <property type="match status" value="1"/>
</dbReference>
<evidence type="ECO:0000313" key="3">
    <source>
        <dbReference type="EMBL" id="NGN43426.1"/>
    </source>
</evidence>
<accession>A0A7C9VBU1</accession>
<evidence type="ECO:0000313" key="4">
    <source>
        <dbReference type="Proteomes" id="UP000481252"/>
    </source>
</evidence>
<protein>
    <submittedName>
        <fullName evidence="3">Glycosyl transferase</fullName>
    </submittedName>
</protein>
<dbReference type="Gene3D" id="3.40.50.2000">
    <property type="entry name" value="Glycogen Phosphorylase B"/>
    <property type="match status" value="2"/>
</dbReference>
<dbReference type="InterPro" id="IPR007235">
    <property type="entry name" value="Glyco_trans_28_C"/>
</dbReference>
<dbReference type="EMBL" id="JAAKZG010000009">
    <property type="protein sequence ID" value="NGN43426.1"/>
    <property type="molecule type" value="Genomic_DNA"/>
</dbReference>
<dbReference type="PANTHER" id="PTHR21015:SF22">
    <property type="entry name" value="GLYCOSYLTRANSFERASE"/>
    <property type="match status" value="1"/>
</dbReference>
<feature type="domain" description="Glycosyl transferase family 28 C-terminal" evidence="2">
    <location>
        <begin position="635"/>
        <end position="713"/>
    </location>
</feature>
<evidence type="ECO:0000256" key="1">
    <source>
        <dbReference type="SAM" id="MobiDB-lite"/>
    </source>
</evidence>
<gene>
    <name evidence="3" type="ORF">G6N74_20350</name>
</gene>
<keyword evidence="3" id="KW-0808">Transferase</keyword>
<proteinExistence type="predicted"/>